<feature type="transmembrane region" description="Helical" evidence="1">
    <location>
        <begin position="14"/>
        <end position="32"/>
    </location>
</feature>
<evidence type="ECO:0000313" key="3">
    <source>
        <dbReference type="Proteomes" id="UP001186944"/>
    </source>
</evidence>
<dbReference type="SUPFAM" id="SSF53649">
    <property type="entry name" value="Alkaline phosphatase-like"/>
    <property type="match status" value="1"/>
</dbReference>
<keyword evidence="1" id="KW-0812">Transmembrane</keyword>
<dbReference type="InterPro" id="IPR017850">
    <property type="entry name" value="Alkaline_phosphatase_core_sf"/>
</dbReference>
<dbReference type="PANTHER" id="PTHR10974:SF1">
    <property type="entry name" value="FI08016P-RELATED"/>
    <property type="match status" value="1"/>
</dbReference>
<dbReference type="FunFam" id="3.40.720.10:FF:000017">
    <property type="entry name" value="Predicted protein"/>
    <property type="match status" value="1"/>
</dbReference>
<proteinExistence type="predicted"/>
<comment type="caution">
    <text evidence="2">The sequence shown here is derived from an EMBL/GenBank/DDBJ whole genome shotgun (WGS) entry which is preliminary data.</text>
</comment>
<reference evidence="2" key="1">
    <citation type="submission" date="2019-08" db="EMBL/GenBank/DDBJ databases">
        <title>The improved chromosome-level genome for the pearl oyster Pinctada fucata martensii using PacBio sequencing and Hi-C.</title>
        <authorList>
            <person name="Zheng Z."/>
        </authorList>
    </citation>
    <scope>NUCLEOTIDE SEQUENCE</scope>
    <source>
        <strain evidence="2">ZZ-2019</strain>
        <tissue evidence="2">Adductor muscle</tissue>
    </source>
</reference>
<keyword evidence="1" id="KW-0472">Membrane</keyword>
<dbReference type="Pfam" id="PF02995">
    <property type="entry name" value="DUF229"/>
    <property type="match status" value="1"/>
</dbReference>
<evidence type="ECO:0000256" key="1">
    <source>
        <dbReference type="SAM" id="Phobius"/>
    </source>
</evidence>
<keyword evidence="1" id="KW-1133">Transmembrane helix</keyword>
<keyword evidence="3" id="KW-1185">Reference proteome</keyword>
<dbReference type="Gene3D" id="3.40.720.10">
    <property type="entry name" value="Alkaline Phosphatase, subunit A"/>
    <property type="match status" value="1"/>
</dbReference>
<accession>A0AA88Y7N9</accession>
<dbReference type="CDD" id="cd16021">
    <property type="entry name" value="ALP_like"/>
    <property type="match status" value="1"/>
</dbReference>
<dbReference type="PANTHER" id="PTHR10974">
    <property type="entry name" value="FI08016P-RELATED"/>
    <property type="match status" value="1"/>
</dbReference>
<dbReference type="AlphaFoldDB" id="A0AA88Y7N9"/>
<gene>
    <name evidence="2" type="ORF">FSP39_004924</name>
</gene>
<dbReference type="InterPro" id="IPR004245">
    <property type="entry name" value="DUF229"/>
</dbReference>
<dbReference type="EMBL" id="VSWD01000006">
    <property type="protein sequence ID" value="KAK3099467.1"/>
    <property type="molecule type" value="Genomic_DNA"/>
</dbReference>
<evidence type="ECO:0008006" key="4">
    <source>
        <dbReference type="Google" id="ProtNLM"/>
    </source>
</evidence>
<dbReference type="GO" id="GO:0005615">
    <property type="term" value="C:extracellular space"/>
    <property type="evidence" value="ECO:0007669"/>
    <property type="project" value="TreeGrafter"/>
</dbReference>
<sequence length="656" mass="75837">METIQRIISPKPKIILRNTVIIIVISLLLYQLHITYNKPIHYVFVNSGSKGQCALPDLDPFDPSILEFYWHPEPIKCTPALQVVYIDEAGFLQLNRSAVPDVNKDNIECSYSIVKRVEDKTVEFLPPENITFPVFIPADFFTVNCKDNNGKTLFNSLLEHIDFQATLKAKEVKAVSNEQLSIIVFGVDSLSRLASERSLPKTVKFLREELSAYIFRGHTKVGENTFPNLIPLLTGRSTSELPKHDKLNEFIDDVGYPFIFNNCSKRGYATYFAEDWPRLSTFNYLMRGFRIPPTDHYYRPFDLAIEASPLKSTLDEVFMFLEDKNIKLTPSSAFCYGNRPKHQIQIDYLKKFLTAYKMKRKFAFSWLNRIGHDYVSFLELADKDTMQFLKWMKSEGYFNTSVVILIGDHGARLDAIRNTRVGRIEDRMPFLSIVIPDHLKKKYPHLHKNLLTNTERLTTPYDVHQLFSDVLHNSYSDKNISQFPKYMPRGISLFREIPKNRTCACAAIPEHFCACYSMVPVKVNESDVPSIAQFVVNKINNKLKNVKDKCAKLSLLKTRQASLTTSNLKRKPDWEEFTIRKYFTSYKEDEEKRYLVTIETVPGNAIFEATVNKWGENSYNILGEISRTNRYGNQSICVLDKILRLYCYCSKQNTPS</sequence>
<name>A0AA88Y7N9_PINIB</name>
<evidence type="ECO:0000313" key="2">
    <source>
        <dbReference type="EMBL" id="KAK3099467.1"/>
    </source>
</evidence>
<organism evidence="2 3">
    <name type="scientific">Pinctada imbricata</name>
    <name type="common">Atlantic pearl-oyster</name>
    <name type="synonym">Pinctada martensii</name>
    <dbReference type="NCBI Taxonomy" id="66713"/>
    <lineage>
        <taxon>Eukaryota</taxon>
        <taxon>Metazoa</taxon>
        <taxon>Spiralia</taxon>
        <taxon>Lophotrochozoa</taxon>
        <taxon>Mollusca</taxon>
        <taxon>Bivalvia</taxon>
        <taxon>Autobranchia</taxon>
        <taxon>Pteriomorphia</taxon>
        <taxon>Pterioida</taxon>
        <taxon>Pterioidea</taxon>
        <taxon>Pteriidae</taxon>
        <taxon>Pinctada</taxon>
    </lineage>
</organism>
<protein>
    <recommendedName>
        <fullName evidence="4">DUF229 domain containing protein</fullName>
    </recommendedName>
</protein>
<dbReference type="Proteomes" id="UP001186944">
    <property type="component" value="Unassembled WGS sequence"/>
</dbReference>